<evidence type="ECO:0000256" key="6">
    <source>
        <dbReference type="PROSITE-ProRule" id="PRU00433"/>
    </source>
</evidence>
<evidence type="ECO:0000259" key="8">
    <source>
        <dbReference type="PROSITE" id="PS51007"/>
    </source>
</evidence>
<evidence type="ECO:0000256" key="5">
    <source>
        <dbReference type="ARBA" id="ARBA00023004"/>
    </source>
</evidence>
<gene>
    <name evidence="9" type="ORF">SAMN04488026_107717</name>
</gene>
<dbReference type="GO" id="GO:0009055">
    <property type="term" value="F:electron transfer activity"/>
    <property type="evidence" value="ECO:0007669"/>
    <property type="project" value="InterPro"/>
</dbReference>
<keyword evidence="3 6" id="KW-0479">Metal-binding</keyword>
<reference evidence="9 10" key="1">
    <citation type="submission" date="2016-10" db="EMBL/GenBank/DDBJ databases">
        <authorList>
            <person name="de Groot N.N."/>
        </authorList>
    </citation>
    <scope>NUCLEOTIDE SEQUENCE [LARGE SCALE GENOMIC DNA]</scope>
    <source>
        <strain evidence="9 10">DSM 25294</strain>
    </source>
</reference>
<feature type="transmembrane region" description="Helical" evidence="7">
    <location>
        <begin position="24"/>
        <end position="47"/>
    </location>
</feature>
<dbReference type="InterPro" id="IPR036909">
    <property type="entry name" value="Cyt_c-like_dom_sf"/>
</dbReference>
<protein>
    <submittedName>
        <fullName evidence="9">Cytochrome c</fullName>
    </submittedName>
</protein>
<evidence type="ECO:0000256" key="4">
    <source>
        <dbReference type="ARBA" id="ARBA00022982"/>
    </source>
</evidence>
<feature type="domain" description="Cytochrome c" evidence="8">
    <location>
        <begin position="87"/>
        <end position="187"/>
    </location>
</feature>
<keyword evidence="7" id="KW-0812">Transmembrane</keyword>
<keyword evidence="5 6" id="KW-0408">Iron</keyword>
<dbReference type="Gene3D" id="1.10.760.10">
    <property type="entry name" value="Cytochrome c-like domain"/>
    <property type="match status" value="1"/>
</dbReference>
<dbReference type="InterPro" id="IPR009056">
    <property type="entry name" value="Cyt_c-like_dom"/>
</dbReference>
<keyword evidence="7" id="KW-0472">Membrane</keyword>
<evidence type="ECO:0000256" key="2">
    <source>
        <dbReference type="ARBA" id="ARBA00022617"/>
    </source>
</evidence>
<dbReference type="SUPFAM" id="SSF46626">
    <property type="entry name" value="Cytochrome c"/>
    <property type="match status" value="1"/>
</dbReference>
<keyword evidence="4" id="KW-0249">Electron transport</keyword>
<keyword evidence="10" id="KW-1185">Reference proteome</keyword>
<keyword evidence="7" id="KW-1133">Transmembrane helix</keyword>
<keyword evidence="2 6" id="KW-0349">Heme</keyword>
<evidence type="ECO:0000313" key="10">
    <source>
        <dbReference type="Proteomes" id="UP000199382"/>
    </source>
</evidence>
<evidence type="ECO:0000313" key="9">
    <source>
        <dbReference type="EMBL" id="SDL30310.1"/>
    </source>
</evidence>
<dbReference type="GO" id="GO:0020037">
    <property type="term" value="F:heme binding"/>
    <property type="evidence" value="ECO:0007669"/>
    <property type="project" value="InterPro"/>
</dbReference>
<dbReference type="PANTHER" id="PTHR11961">
    <property type="entry name" value="CYTOCHROME C"/>
    <property type="match status" value="1"/>
</dbReference>
<proteinExistence type="predicted"/>
<dbReference type="PROSITE" id="PS51007">
    <property type="entry name" value="CYTC"/>
    <property type="match status" value="1"/>
</dbReference>
<dbReference type="Pfam" id="PF00034">
    <property type="entry name" value="Cytochrom_C"/>
    <property type="match status" value="1"/>
</dbReference>
<dbReference type="STRING" id="571298.SAMN04488026_107717"/>
<dbReference type="AlphaFoldDB" id="A0A1G9IYL8"/>
<name>A0A1G9IYL8_9RHOB</name>
<evidence type="ECO:0000256" key="1">
    <source>
        <dbReference type="ARBA" id="ARBA00022448"/>
    </source>
</evidence>
<dbReference type="EMBL" id="FNEK01000077">
    <property type="protein sequence ID" value="SDL30310.1"/>
    <property type="molecule type" value="Genomic_DNA"/>
</dbReference>
<evidence type="ECO:0000256" key="7">
    <source>
        <dbReference type="SAM" id="Phobius"/>
    </source>
</evidence>
<dbReference type="GO" id="GO:0046872">
    <property type="term" value="F:metal ion binding"/>
    <property type="evidence" value="ECO:0007669"/>
    <property type="project" value="UniProtKB-KW"/>
</dbReference>
<dbReference type="PRINTS" id="PR00604">
    <property type="entry name" value="CYTCHRMECIAB"/>
</dbReference>
<keyword evidence="1" id="KW-0813">Transport</keyword>
<dbReference type="InterPro" id="IPR002327">
    <property type="entry name" value="Cyt_c_1A/1B"/>
</dbReference>
<evidence type="ECO:0000256" key="3">
    <source>
        <dbReference type="ARBA" id="ARBA00022723"/>
    </source>
</evidence>
<sequence length="188" mass="19592">MIDARNVHFTGCDMFDTMTLTKTVGAVCGSLLVLLLAGWAASGLYTVGGGGHGDEHAQAYVIDTGEGGGAAEEEAAPVDFATLMASADAADGAKLFKKCQACHKLEDGANATGPTLYQVVNRPVQGVDSFGGYSGALAEAADVWTPENLFHFLESPKNFAPGNKMSFAGFKKPEDRANIIAFLENPEG</sequence>
<dbReference type="Proteomes" id="UP000199382">
    <property type="component" value="Unassembled WGS sequence"/>
</dbReference>
<accession>A0A1G9IYL8</accession>
<organism evidence="9 10">
    <name type="scientific">Aliiruegeria lutimaris</name>
    <dbReference type="NCBI Taxonomy" id="571298"/>
    <lineage>
        <taxon>Bacteria</taxon>
        <taxon>Pseudomonadati</taxon>
        <taxon>Pseudomonadota</taxon>
        <taxon>Alphaproteobacteria</taxon>
        <taxon>Rhodobacterales</taxon>
        <taxon>Roseobacteraceae</taxon>
        <taxon>Aliiruegeria</taxon>
    </lineage>
</organism>